<dbReference type="NCBIfam" id="TIGR03083">
    <property type="entry name" value="maleylpyruvate isomerase family mycothiol-dependent enzyme"/>
    <property type="match status" value="1"/>
</dbReference>
<dbReference type="EMBL" id="NCXM01000001">
    <property type="protein sequence ID" value="OSC32260.1"/>
    <property type="molecule type" value="Genomic_DNA"/>
</dbReference>
<dbReference type="InterPro" id="IPR017517">
    <property type="entry name" value="Maleyloyr_isom"/>
</dbReference>
<organism evidence="3 4">
    <name type="scientific">Mycolicibacterium vulneris</name>
    <dbReference type="NCBI Taxonomy" id="547163"/>
    <lineage>
        <taxon>Bacteria</taxon>
        <taxon>Bacillati</taxon>
        <taxon>Actinomycetota</taxon>
        <taxon>Actinomycetes</taxon>
        <taxon>Mycobacteriales</taxon>
        <taxon>Mycobacteriaceae</taxon>
        <taxon>Mycolicibacterium</taxon>
    </lineage>
</organism>
<dbReference type="Proteomes" id="UP000242320">
    <property type="component" value="Unassembled WGS sequence"/>
</dbReference>
<dbReference type="OrthoDB" id="113180at2"/>
<proteinExistence type="predicted"/>
<evidence type="ECO:0000259" key="2">
    <source>
        <dbReference type="Pfam" id="PF11716"/>
    </source>
</evidence>
<comment type="caution">
    <text evidence="3">The sequence shown here is derived from an EMBL/GenBank/DDBJ whole genome shotgun (WGS) entry which is preliminary data.</text>
</comment>
<evidence type="ECO:0000313" key="3">
    <source>
        <dbReference type="EMBL" id="OSC32260.1"/>
    </source>
</evidence>
<protein>
    <submittedName>
        <fullName evidence="3">TIGR03084 family protein</fullName>
    </submittedName>
</protein>
<sequence length="262" mass="28917">MNHETYQRLLNDLRDESDHLFECLSGLNSQQWSLATPAAGWTVGDQVTHLAFFDDATVMALRSPAEFRSFADTLMAEGMDFPDRIAEKHRLLTPPAMLTWVIGARAELLDSLAPQDPKTRLPWFGPDMSTASCATARLMETWAHGRDVYDALGVNPAPSPGLRSIAHLGVSTFAFSHTLHGITVPDEPVYVELRSATGELWHWGPSHAANHVYGPAEDFALVVTQRRHWTQTALVVEGPVATQWLDIAQAFAGAPTRRAVPR</sequence>
<dbReference type="SUPFAM" id="SSF109854">
    <property type="entry name" value="DinB/YfiT-like putative metalloenzymes"/>
    <property type="match status" value="1"/>
</dbReference>
<dbReference type="InterPro" id="IPR034660">
    <property type="entry name" value="DinB/YfiT-like"/>
</dbReference>
<gene>
    <name evidence="3" type="ORF">B8W69_00170</name>
</gene>
<evidence type="ECO:0000259" key="1">
    <source>
        <dbReference type="Pfam" id="PF08608"/>
    </source>
</evidence>
<feature type="domain" description="tRNA wybutosine-synthesis" evidence="1">
    <location>
        <begin position="186"/>
        <end position="234"/>
    </location>
</feature>
<dbReference type="GO" id="GO:0046872">
    <property type="term" value="F:metal ion binding"/>
    <property type="evidence" value="ECO:0007669"/>
    <property type="project" value="InterPro"/>
</dbReference>
<dbReference type="InterPro" id="IPR013917">
    <property type="entry name" value="tRNA_wybutosine-synth"/>
</dbReference>
<feature type="domain" description="Mycothiol-dependent maleylpyruvate isomerase metal-binding" evidence="2">
    <location>
        <begin position="13"/>
        <end position="148"/>
    </location>
</feature>
<dbReference type="RefSeq" id="WP_085287968.1">
    <property type="nucleotide sequence ID" value="NZ_NCXM01000001.1"/>
</dbReference>
<dbReference type="InterPro" id="IPR024344">
    <property type="entry name" value="MDMPI_metal-binding"/>
</dbReference>
<dbReference type="Gene3D" id="1.20.120.450">
    <property type="entry name" value="dinb family like domain"/>
    <property type="match status" value="1"/>
</dbReference>
<reference evidence="3 4" key="1">
    <citation type="submission" date="2017-04" db="EMBL/GenBank/DDBJ databases">
        <title>The new phylogeny of genus Mycobacterium.</title>
        <authorList>
            <person name="Tortoli E."/>
            <person name="Trovato A."/>
            <person name="Cirillo D.M."/>
        </authorList>
    </citation>
    <scope>NUCLEOTIDE SEQUENCE [LARGE SCALE GENOMIC DNA]</scope>
    <source>
        <strain evidence="3 4">DSM 45247</strain>
    </source>
</reference>
<dbReference type="NCBIfam" id="TIGR03084">
    <property type="entry name" value="TIGR03084 family metal-binding protein"/>
    <property type="match status" value="1"/>
</dbReference>
<dbReference type="AlphaFoldDB" id="A0A1X2LE23"/>
<dbReference type="InterPro" id="IPR017518">
    <property type="entry name" value="CHP03084"/>
</dbReference>
<keyword evidence="4" id="KW-1185">Reference proteome</keyword>
<accession>A0A1X2LE23</accession>
<name>A0A1X2LE23_9MYCO</name>
<evidence type="ECO:0000313" key="4">
    <source>
        <dbReference type="Proteomes" id="UP000242320"/>
    </source>
</evidence>
<dbReference type="Pfam" id="PF08608">
    <property type="entry name" value="Wyosine_form"/>
    <property type="match status" value="1"/>
</dbReference>
<dbReference type="Pfam" id="PF11716">
    <property type="entry name" value="MDMPI_N"/>
    <property type="match status" value="1"/>
</dbReference>